<keyword evidence="1" id="KW-0812">Transmembrane</keyword>
<feature type="transmembrane region" description="Helical" evidence="1">
    <location>
        <begin position="34"/>
        <end position="51"/>
    </location>
</feature>
<evidence type="ECO:0000256" key="1">
    <source>
        <dbReference type="SAM" id="Phobius"/>
    </source>
</evidence>
<keyword evidence="1" id="KW-1133">Transmembrane helix</keyword>
<dbReference type="Proteomes" id="UP000310200">
    <property type="component" value="Unassembled WGS sequence"/>
</dbReference>
<dbReference type="AlphaFoldDB" id="A0A4S2K271"/>
<reference evidence="2 3" key="1">
    <citation type="journal article" date="2019" name="Philos. Trans. R. Soc. Lond., B, Biol. Sci.">
        <title>Ant behaviour and brain gene expression of defending hosts depend on the ecological success of the intruding social parasite.</title>
        <authorList>
            <person name="Kaur R."/>
            <person name="Stoldt M."/>
            <person name="Jongepier E."/>
            <person name="Feldmeyer B."/>
            <person name="Menzel F."/>
            <person name="Bornberg-Bauer E."/>
            <person name="Foitzik S."/>
        </authorList>
    </citation>
    <scope>NUCLEOTIDE SEQUENCE [LARGE SCALE GENOMIC DNA]</scope>
    <source>
        <tissue evidence="2">Whole body</tissue>
    </source>
</reference>
<feature type="transmembrane region" description="Helical" evidence="1">
    <location>
        <begin position="197"/>
        <end position="218"/>
    </location>
</feature>
<sequence>MQYLEEPLGILEAVPGALLLLHQHHRRRRRRRRLFLLLFLLLALGLRQRQLQHLLEPQANRPTGATVLGVPMIGVARRVRLLMIPTFPPPRILARARLPIALRILMIIVLLGHRPPGLHEGVVDANRSCQRGSLLGRCQVRGLMPRQGFAQAVSRASKSPEFVGRRRRLLVEIQFRARSGQTIIAADPMTDGHGPHVVLAVIVVAVVIVVVPAGVVVVHVTTLLGALQTIVIFLGDVTTRRETIAHIGATATLVASDRATAAHDLVTIRLLSHLLQEGLISQLQVARDLKSPLTGFDPHNICTWEITGTATETLAFPPVLLRFVDHRDLVTGPVITRHAYVRGLMPRQGFAQAVSRASKSPEFVGRRRRLLVEIQFRARSGQTIIAADPMTDGHGPHVVLAVIVVAVVIVVVPAGVVVVHVTTLLGALQTIVIFLGDVTTRRETIAHIGATATLVASDRATAAHDLVTIRLLSHLLQVLEGTEDLLVDNVSLLARVISGTHIRGASHHRHPVHLFAHLDHDLHGSLSTKNPQK</sequence>
<proteinExistence type="predicted"/>
<name>A0A4S2K271_9HYME</name>
<dbReference type="EMBL" id="QBLH01003194">
    <property type="protein sequence ID" value="TGZ43153.1"/>
    <property type="molecule type" value="Genomic_DNA"/>
</dbReference>
<evidence type="ECO:0000313" key="3">
    <source>
        <dbReference type="Proteomes" id="UP000310200"/>
    </source>
</evidence>
<keyword evidence="1" id="KW-0472">Membrane</keyword>
<gene>
    <name evidence="2" type="ORF">DBV15_09808</name>
</gene>
<accession>A0A4S2K271</accession>
<comment type="caution">
    <text evidence="2">The sequence shown here is derived from an EMBL/GenBank/DDBJ whole genome shotgun (WGS) entry which is preliminary data.</text>
</comment>
<organism evidence="2 3">
    <name type="scientific">Temnothorax longispinosus</name>
    <dbReference type="NCBI Taxonomy" id="300112"/>
    <lineage>
        <taxon>Eukaryota</taxon>
        <taxon>Metazoa</taxon>
        <taxon>Ecdysozoa</taxon>
        <taxon>Arthropoda</taxon>
        <taxon>Hexapoda</taxon>
        <taxon>Insecta</taxon>
        <taxon>Pterygota</taxon>
        <taxon>Neoptera</taxon>
        <taxon>Endopterygota</taxon>
        <taxon>Hymenoptera</taxon>
        <taxon>Apocrita</taxon>
        <taxon>Aculeata</taxon>
        <taxon>Formicoidea</taxon>
        <taxon>Formicidae</taxon>
        <taxon>Myrmicinae</taxon>
        <taxon>Temnothorax</taxon>
    </lineage>
</organism>
<evidence type="ECO:0000313" key="2">
    <source>
        <dbReference type="EMBL" id="TGZ43153.1"/>
    </source>
</evidence>
<feature type="transmembrane region" description="Helical" evidence="1">
    <location>
        <begin position="398"/>
        <end position="421"/>
    </location>
</feature>
<protein>
    <submittedName>
        <fullName evidence="2">Uncharacterized protein</fullName>
    </submittedName>
</protein>
<keyword evidence="3" id="KW-1185">Reference proteome</keyword>